<proteinExistence type="predicted"/>
<dbReference type="EMBL" id="LLKB01000001">
    <property type="protein sequence ID" value="KQC86454.1"/>
    <property type="molecule type" value="Genomic_DNA"/>
</dbReference>
<keyword evidence="3 6" id="KW-0489">Methyltransferase</keyword>
<keyword evidence="2" id="KW-0169">Cobalamin biosynthesis</keyword>
<evidence type="ECO:0000256" key="3">
    <source>
        <dbReference type="ARBA" id="ARBA00022603"/>
    </source>
</evidence>
<dbReference type="InterPro" id="IPR029063">
    <property type="entry name" value="SAM-dependent_MTases_sf"/>
</dbReference>
<comment type="pathway">
    <text evidence="1">Cofactor biosynthesis; adenosylcobalamin biosynthesis.</text>
</comment>
<dbReference type="Proteomes" id="UP000050833">
    <property type="component" value="Unassembled WGS sequence"/>
</dbReference>
<accession>A0AAW3JW93</accession>
<dbReference type="AlphaFoldDB" id="A0AAW3JW93"/>
<name>A0AAW3JW93_9FIRM</name>
<dbReference type="PANTHER" id="PTHR43182">
    <property type="entry name" value="COBALT-PRECORRIN-6B C(15)-METHYLTRANSFERASE (DECARBOXYLATING)"/>
    <property type="match status" value="1"/>
</dbReference>
<organism evidence="6 7">
    <name type="scientific">Butyribacter intestini</name>
    <dbReference type="NCBI Taxonomy" id="1703332"/>
    <lineage>
        <taxon>Bacteria</taxon>
        <taxon>Bacillati</taxon>
        <taxon>Bacillota</taxon>
        <taxon>Clostridia</taxon>
        <taxon>Lachnospirales</taxon>
        <taxon>Lachnospiraceae</taxon>
        <taxon>Butyribacter</taxon>
    </lineage>
</organism>
<sequence length="306" mass="34235">MDNNTFSNETILAWLNFFSNGTLIDLEHVKILDITRKNKNVVPTVEAHRTTLVFTKAGDYDIFYRLWNAGLGDCEVWFNEGNVPIGKIYHKKVSDMINRGINASAGMLIINKAARNTAKIGLSNELFQKGSIHYVGSEIRSIILNKMTIAPQDNICVISGESIAIEAAMLASEGNVTAVEYSSADRNTLEDNIEHFCLHNINIVDHVDEKTMKDCPVPDVIFMVASASMDQELDYFIRVNPKVRIVIYTLDFTVAAGIKNTLEPFGIINPEIIQVSVSTLESNNMFKQQPAPWIISAKVERFLHIV</sequence>
<evidence type="ECO:0000313" key="6">
    <source>
        <dbReference type="EMBL" id="KQC86454.1"/>
    </source>
</evidence>
<evidence type="ECO:0000313" key="7">
    <source>
        <dbReference type="Proteomes" id="UP000050833"/>
    </source>
</evidence>
<dbReference type="InterPro" id="IPR050714">
    <property type="entry name" value="Cobalamin_biosynth_MTase"/>
</dbReference>
<evidence type="ECO:0000256" key="5">
    <source>
        <dbReference type="ARBA" id="ARBA00022691"/>
    </source>
</evidence>
<keyword evidence="4" id="KW-0808">Transferase</keyword>
<keyword evidence="7" id="KW-1185">Reference proteome</keyword>
<evidence type="ECO:0000256" key="4">
    <source>
        <dbReference type="ARBA" id="ARBA00022679"/>
    </source>
</evidence>
<dbReference type="Gene3D" id="3.40.50.150">
    <property type="entry name" value="Vaccinia Virus protein VP39"/>
    <property type="match status" value="1"/>
</dbReference>
<keyword evidence="5" id="KW-0949">S-adenosyl-L-methionine</keyword>
<dbReference type="GO" id="GO:0009236">
    <property type="term" value="P:cobalamin biosynthetic process"/>
    <property type="evidence" value="ECO:0007669"/>
    <property type="project" value="UniProtKB-KW"/>
</dbReference>
<gene>
    <name evidence="6" type="ORF">APZ18_04510</name>
</gene>
<dbReference type="GO" id="GO:0032259">
    <property type="term" value="P:methylation"/>
    <property type="evidence" value="ECO:0007669"/>
    <property type="project" value="UniProtKB-KW"/>
</dbReference>
<evidence type="ECO:0000256" key="2">
    <source>
        <dbReference type="ARBA" id="ARBA00022573"/>
    </source>
</evidence>
<comment type="caution">
    <text evidence="6">The sequence shown here is derived from an EMBL/GenBank/DDBJ whole genome shotgun (WGS) entry which is preliminary data.</text>
</comment>
<dbReference type="GO" id="GO:0008168">
    <property type="term" value="F:methyltransferase activity"/>
    <property type="evidence" value="ECO:0007669"/>
    <property type="project" value="UniProtKB-KW"/>
</dbReference>
<evidence type="ECO:0000256" key="1">
    <source>
        <dbReference type="ARBA" id="ARBA00004953"/>
    </source>
</evidence>
<dbReference type="PANTHER" id="PTHR43182:SF1">
    <property type="entry name" value="COBALT-PRECORRIN-7 C(5)-METHYLTRANSFERASE"/>
    <property type="match status" value="1"/>
</dbReference>
<dbReference type="RefSeq" id="WP_055941982.1">
    <property type="nucleotide sequence ID" value="NZ_JAQDCV010000001.1"/>
</dbReference>
<reference evidence="6 7" key="1">
    <citation type="submission" date="2015-10" db="EMBL/GenBank/DDBJ databases">
        <title>Butyribacter intestini gen. nov., sp. nov., a butyric acid-producing bacterium of the family Lachnospiraceae isolated from the human faeces.</title>
        <authorList>
            <person name="Zou Y."/>
            <person name="Xue W."/>
            <person name="Luo G."/>
            <person name="Lv M."/>
        </authorList>
    </citation>
    <scope>NUCLEOTIDE SEQUENCE [LARGE SCALE GENOMIC DNA]</scope>
    <source>
        <strain evidence="6 7">TF01-11</strain>
    </source>
</reference>
<protein>
    <submittedName>
        <fullName evidence="6">Precorrin-6B methylase</fullName>
    </submittedName>
</protein>